<dbReference type="AlphaFoldDB" id="A0A1I7XPB0"/>
<sequence>MAESQQAAAAHSWQLVIYRCNKRAELFGQQTEVGDHEDMRTSMCEYNSIVANGRLTERFTSEEDAISRWRPDSGAEVPTRRRRPDAITLNE</sequence>
<reference evidence="3" key="1">
    <citation type="submission" date="2016-11" db="UniProtKB">
        <authorList>
            <consortium name="WormBaseParasite"/>
        </authorList>
    </citation>
    <scope>IDENTIFICATION</scope>
</reference>
<proteinExistence type="predicted"/>
<accession>A0A1I7XPB0</accession>
<evidence type="ECO:0000313" key="2">
    <source>
        <dbReference type="Proteomes" id="UP000095283"/>
    </source>
</evidence>
<evidence type="ECO:0000256" key="1">
    <source>
        <dbReference type="SAM" id="MobiDB-lite"/>
    </source>
</evidence>
<dbReference type="WBParaSite" id="Hba_19314">
    <property type="protein sequence ID" value="Hba_19314"/>
    <property type="gene ID" value="Hba_19314"/>
</dbReference>
<evidence type="ECO:0000313" key="3">
    <source>
        <dbReference type="WBParaSite" id="Hba_19314"/>
    </source>
</evidence>
<dbReference type="Proteomes" id="UP000095283">
    <property type="component" value="Unplaced"/>
</dbReference>
<name>A0A1I7XPB0_HETBA</name>
<feature type="region of interest" description="Disordered" evidence="1">
    <location>
        <begin position="66"/>
        <end position="91"/>
    </location>
</feature>
<keyword evidence="2" id="KW-1185">Reference proteome</keyword>
<organism evidence="2 3">
    <name type="scientific">Heterorhabditis bacteriophora</name>
    <name type="common">Entomopathogenic nematode worm</name>
    <dbReference type="NCBI Taxonomy" id="37862"/>
    <lineage>
        <taxon>Eukaryota</taxon>
        <taxon>Metazoa</taxon>
        <taxon>Ecdysozoa</taxon>
        <taxon>Nematoda</taxon>
        <taxon>Chromadorea</taxon>
        <taxon>Rhabditida</taxon>
        <taxon>Rhabditina</taxon>
        <taxon>Rhabditomorpha</taxon>
        <taxon>Strongyloidea</taxon>
        <taxon>Heterorhabditidae</taxon>
        <taxon>Heterorhabditis</taxon>
    </lineage>
</organism>
<protein>
    <submittedName>
        <fullName evidence="3">DUF2188 domain-containing protein</fullName>
    </submittedName>
</protein>